<sequence length="114" mass="13572">MAQYIELPVYKAAYDLLLQIFALTHNLTREYKFTLGEKLKNEITDLLTNIYRANRVREKAKILEKARENLELVRLYIRILLDTKQISNKKHIFINQSIEKESKQLAGWHKSVRL</sequence>
<dbReference type="Gene3D" id="1.20.1440.60">
    <property type="entry name" value="23S rRNA-intervening sequence"/>
    <property type="match status" value="1"/>
</dbReference>
<dbReference type="AlphaFoldDB" id="X1U2S6"/>
<reference evidence="2" key="1">
    <citation type="journal article" date="2014" name="Front. Microbiol.">
        <title>High frequency of phylogenetically diverse reductive dehalogenase-homologous genes in deep subseafloor sedimentary metagenomes.</title>
        <authorList>
            <person name="Kawai M."/>
            <person name="Futagami T."/>
            <person name="Toyoda A."/>
            <person name="Takaki Y."/>
            <person name="Nishi S."/>
            <person name="Hori S."/>
            <person name="Arai W."/>
            <person name="Tsubouchi T."/>
            <person name="Morono Y."/>
            <person name="Uchiyama I."/>
            <person name="Ito T."/>
            <person name="Fujiyama A."/>
            <person name="Inagaki F."/>
            <person name="Takami H."/>
        </authorList>
    </citation>
    <scope>NUCLEOTIDE SEQUENCE</scope>
    <source>
        <strain evidence="2">Expedition CK06-06</strain>
    </source>
</reference>
<dbReference type="InterPro" id="IPR055360">
    <property type="entry name" value="bAvd"/>
</dbReference>
<organism evidence="2">
    <name type="scientific">marine sediment metagenome</name>
    <dbReference type="NCBI Taxonomy" id="412755"/>
    <lineage>
        <taxon>unclassified sequences</taxon>
        <taxon>metagenomes</taxon>
        <taxon>ecological metagenomes</taxon>
    </lineage>
</organism>
<comment type="caution">
    <text evidence="2">The sequence shown here is derived from an EMBL/GenBank/DDBJ whole genome shotgun (WGS) entry which is preliminary data.</text>
</comment>
<dbReference type="EMBL" id="BARW01019337">
    <property type="protein sequence ID" value="GAI94110.1"/>
    <property type="molecule type" value="Genomic_DNA"/>
</dbReference>
<dbReference type="InterPro" id="IPR036583">
    <property type="entry name" value="23S_rRNA_IVS_sf"/>
</dbReference>
<gene>
    <name evidence="2" type="ORF">S12H4_32900</name>
</gene>
<evidence type="ECO:0000259" key="1">
    <source>
        <dbReference type="Pfam" id="PF22296"/>
    </source>
</evidence>
<name>X1U2S6_9ZZZZ</name>
<accession>X1U2S6</accession>
<protein>
    <recommendedName>
        <fullName evidence="1">bAvd-like domain-containing protein</fullName>
    </recommendedName>
</protein>
<feature type="domain" description="bAvd-like" evidence="1">
    <location>
        <begin position="13"/>
        <end position="112"/>
    </location>
</feature>
<proteinExistence type="predicted"/>
<dbReference type="Pfam" id="PF22296">
    <property type="entry name" value="bAvd"/>
    <property type="match status" value="1"/>
</dbReference>
<evidence type="ECO:0000313" key="2">
    <source>
        <dbReference type="EMBL" id="GAI94110.1"/>
    </source>
</evidence>
<dbReference type="SUPFAM" id="SSF158446">
    <property type="entry name" value="IVS-encoded protein-like"/>
    <property type="match status" value="1"/>
</dbReference>
<dbReference type="CDD" id="cd16376">
    <property type="entry name" value="Avd_like"/>
    <property type="match status" value="1"/>
</dbReference>